<evidence type="ECO:0000256" key="9">
    <source>
        <dbReference type="ARBA" id="ARBA00023316"/>
    </source>
</evidence>
<dbReference type="GO" id="GO:0071555">
    <property type="term" value="P:cell wall organization"/>
    <property type="evidence" value="ECO:0007669"/>
    <property type="project" value="UniProtKB-KW"/>
</dbReference>
<feature type="binding site" evidence="10">
    <location>
        <position position="123"/>
    </location>
    <ligand>
        <name>UDP-N-acetyl-alpha-D-glucosamine</name>
        <dbReference type="ChEBI" id="CHEBI:57705"/>
    </ligand>
</feature>
<dbReference type="EMBL" id="MCRK01000024">
    <property type="protein sequence ID" value="OPA78925.1"/>
    <property type="molecule type" value="Genomic_DNA"/>
</dbReference>
<feature type="binding site" evidence="10">
    <location>
        <position position="176"/>
    </location>
    <ligand>
        <name>UDP-N-acetyl-alpha-D-glucosamine</name>
        <dbReference type="ChEBI" id="CHEBI:57705"/>
    </ligand>
</feature>
<dbReference type="EC" id="2.4.1.227" evidence="10"/>
<keyword evidence="8 10" id="KW-0131">Cell cycle</keyword>
<gene>
    <name evidence="10" type="primary">murG</name>
    <name evidence="13" type="ORF">BFG04_02560</name>
</gene>
<dbReference type="AlphaFoldDB" id="A0AAX0LBK6"/>
<comment type="subcellular location">
    <subcellularLocation>
        <location evidence="10">Cell membrane</location>
        <topology evidence="10">Peripheral membrane protein</topology>
        <orientation evidence="10">Cytoplasmic side</orientation>
    </subcellularLocation>
</comment>
<evidence type="ECO:0000256" key="3">
    <source>
        <dbReference type="ARBA" id="ARBA00022676"/>
    </source>
</evidence>
<keyword evidence="9 10" id="KW-0961">Cell wall biogenesis/degradation</keyword>
<accession>A0AAX0LBK6</accession>
<comment type="caution">
    <text evidence="13">The sequence shown here is derived from an EMBL/GenBank/DDBJ whole genome shotgun (WGS) entry which is preliminary data.</text>
</comment>
<dbReference type="GO" id="GO:0050511">
    <property type="term" value="F:undecaprenyldiphospho-muramoylpentapeptide beta-N-acetylglucosaminyltransferase activity"/>
    <property type="evidence" value="ECO:0007669"/>
    <property type="project" value="UniProtKB-UniRule"/>
</dbReference>
<dbReference type="HAMAP" id="MF_00033">
    <property type="entry name" value="MurG"/>
    <property type="match status" value="1"/>
</dbReference>
<dbReference type="GO" id="GO:0051301">
    <property type="term" value="P:cell division"/>
    <property type="evidence" value="ECO:0007669"/>
    <property type="project" value="UniProtKB-KW"/>
</dbReference>
<evidence type="ECO:0000256" key="1">
    <source>
        <dbReference type="ARBA" id="ARBA00022475"/>
    </source>
</evidence>
<evidence type="ECO:0000256" key="2">
    <source>
        <dbReference type="ARBA" id="ARBA00022618"/>
    </source>
</evidence>
<protein>
    <recommendedName>
        <fullName evidence="10">UDP-N-acetylglucosamine--N-acetylmuramyl-(pentapeptide) pyrophosphoryl-undecaprenol N-acetylglucosamine transferase</fullName>
        <ecNumber evidence="10">2.4.1.227</ecNumber>
    </recommendedName>
    <alternativeName>
        <fullName evidence="10">Undecaprenyl-PP-MurNAc-pentapeptide-UDPGlcNAc GlcNAc transferase</fullName>
    </alternativeName>
</protein>
<evidence type="ECO:0000259" key="12">
    <source>
        <dbReference type="Pfam" id="PF04101"/>
    </source>
</evidence>
<evidence type="ECO:0000256" key="7">
    <source>
        <dbReference type="ARBA" id="ARBA00023136"/>
    </source>
</evidence>
<feature type="domain" description="Glycosyltransferase family 28 N-terminal" evidence="11">
    <location>
        <begin position="2"/>
        <end position="141"/>
    </location>
</feature>
<keyword evidence="7 10" id="KW-0472">Membrane</keyword>
<evidence type="ECO:0000256" key="5">
    <source>
        <dbReference type="ARBA" id="ARBA00022960"/>
    </source>
</evidence>
<comment type="function">
    <text evidence="10">Cell wall formation. Catalyzes the transfer of a GlcNAc subunit on undecaprenyl-pyrophosphoryl-MurNAc-pentapeptide (lipid intermediate I) to form undecaprenyl-pyrophosphoryl-MurNAc-(pentapeptide)GlcNAc (lipid intermediate II).</text>
</comment>
<keyword evidence="4 10" id="KW-0808">Transferase</keyword>
<feature type="domain" description="Glycosyl transferase family 28 C-terminal" evidence="12">
    <location>
        <begin position="169"/>
        <end position="298"/>
    </location>
</feature>
<proteinExistence type="inferred from homology"/>
<evidence type="ECO:0000313" key="14">
    <source>
        <dbReference type="Proteomes" id="UP000189728"/>
    </source>
</evidence>
<evidence type="ECO:0000256" key="8">
    <source>
        <dbReference type="ARBA" id="ARBA00023306"/>
    </source>
</evidence>
<comment type="similarity">
    <text evidence="10">Belongs to the glycosyltransferase 28 family. MurG subfamily.</text>
</comment>
<reference evidence="13 14" key="1">
    <citation type="submission" date="2016-08" db="EMBL/GenBank/DDBJ databases">
        <title>Campylobacter species from sea mammals.</title>
        <authorList>
            <person name="Gilbert M.J."/>
            <person name="Byrne B.A."/>
            <person name="Zomer A.L."/>
            <person name="Wagenaar J.A."/>
        </authorList>
    </citation>
    <scope>NUCLEOTIDE SEQUENCE [LARGE SCALE GENOMIC DNA]</scope>
    <source>
        <strain evidence="13 14">1105248</strain>
    </source>
</reference>
<keyword evidence="3 10" id="KW-0328">Glycosyltransferase</keyword>
<evidence type="ECO:0000256" key="10">
    <source>
        <dbReference type="HAMAP-Rule" id="MF_00033"/>
    </source>
</evidence>
<organism evidence="13 14">
    <name type="scientific">Campylobacter pinnipediorum subsp. pinnipediorum</name>
    <dbReference type="NCBI Taxonomy" id="1660067"/>
    <lineage>
        <taxon>Bacteria</taxon>
        <taxon>Pseudomonadati</taxon>
        <taxon>Campylobacterota</taxon>
        <taxon>Epsilonproteobacteria</taxon>
        <taxon>Campylobacterales</taxon>
        <taxon>Campylobacteraceae</taxon>
        <taxon>Campylobacter</taxon>
    </lineage>
</organism>
<dbReference type="CDD" id="cd03785">
    <property type="entry name" value="GT28_MurG"/>
    <property type="match status" value="1"/>
</dbReference>
<evidence type="ECO:0000256" key="6">
    <source>
        <dbReference type="ARBA" id="ARBA00022984"/>
    </source>
</evidence>
<dbReference type="Gene3D" id="3.40.50.2000">
    <property type="entry name" value="Glycogen Phosphorylase B"/>
    <property type="match status" value="2"/>
</dbReference>
<keyword evidence="2 10" id="KW-0132">Cell division</keyword>
<dbReference type="InterPro" id="IPR004276">
    <property type="entry name" value="GlycoTrans_28_N"/>
</dbReference>
<dbReference type="PANTHER" id="PTHR21015">
    <property type="entry name" value="UDP-N-ACETYLGLUCOSAMINE--N-ACETYLMURAMYL-(PENTAPEPTIDE) PYROPHOSPHORYL-UNDECAPRENOL N-ACETYLGLUCOSAMINE TRANSFERASE 1"/>
    <property type="match status" value="1"/>
</dbReference>
<name>A0AAX0LBK6_9BACT</name>
<keyword evidence="6 10" id="KW-0573">Peptidoglycan synthesis</keyword>
<dbReference type="SUPFAM" id="SSF53756">
    <property type="entry name" value="UDP-Glycosyltransferase/glycogen phosphorylase"/>
    <property type="match status" value="1"/>
</dbReference>
<keyword evidence="5 10" id="KW-0133">Cell shape</keyword>
<dbReference type="Proteomes" id="UP000189728">
    <property type="component" value="Unassembled WGS sequence"/>
</dbReference>
<evidence type="ECO:0000259" key="11">
    <source>
        <dbReference type="Pfam" id="PF03033"/>
    </source>
</evidence>
<dbReference type="GO" id="GO:0005886">
    <property type="term" value="C:plasma membrane"/>
    <property type="evidence" value="ECO:0007669"/>
    <property type="project" value="UniProtKB-SubCell"/>
</dbReference>
<dbReference type="GO" id="GO:0005975">
    <property type="term" value="P:carbohydrate metabolic process"/>
    <property type="evidence" value="ECO:0007669"/>
    <property type="project" value="InterPro"/>
</dbReference>
<dbReference type="InterPro" id="IPR007235">
    <property type="entry name" value="Glyco_trans_28_C"/>
</dbReference>
<comment type="caution">
    <text evidence="10">Lacks conserved residue(s) required for the propagation of feature annotation.</text>
</comment>
<dbReference type="Pfam" id="PF04101">
    <property type="entry name" value="Glyco_tran_28_C"/>
    <property type="match status" value="1"/>
</dbReference>
<feature type="binding site" evidence="10">
    <location>
        <begin position="9"/>
        <end position="11"/>
    </location>
    <ligand>
        <name>UDP-N-acetyl-alpha-D-glucosamine</name>
        <dbReference type="ChEBI" id="CHEBI:57705"/>
    </ligand>
</feature>
<dbReference type="RefSeq" id="WP_078415402.1">
    <property type="nucleotide sequence ID" value="NZ_MCRK01000024.1"/>
</dbReference>
<comment type="pathway">
    <text evidence="10">Cell wall biogenesis; peptidoglycan biosynthesis.</text>
</comment>
<evidence type="ECO:0000313" key="13">
    <source>
        <dbReference type="EMBL" id="OPA78925.1"/>
    </source>
</evidence>
<dbReference type="GO" id="GO:0008360">
    <property type="term" value="P:regulation of cell shape"/>
    <property type="evidence" value="ECO:0007669"/>
    <property type="project" value="UniProtKB-KW"/>
</dbReference>
<dbReference type="PANTHER" id="PTHR21015:SF22">
    <property type="entry name" value="GLYCOSYLTRANSFERASE"/>
    <property type="match status" value="1"/>
</dbReference>
<evidence type="ECO:0000256" key="4">
    <source>
        <dbReference type="ARBA" id="ARBA00022679"/>
    </source>
</evidence>
<dbReference type="NCBIfam" id="TIGR01133">
    <property type="entry name" value="murG"/>
    <property type="match status" value="1"/>
</dbReference>
<sequence length="343" mass="38574">MIAITGGGTGGHLAIARSFCNQLKKQNKQAIFIGSTNGQDKMWFENDKNFDQKYFLQSSGVVNKKGLNKLKSFLNIIKLSFECKKIFKQNNIKAVISVGGYSAAPASLAAILSNIPLFIHEQNAIIGKLNYILRPFANKFYSSYEKQPFAYPVSDKFFKAQRIRSDIKTILFLGGSQGAKAINELAIKIAPTLKEKNINIIHQCGKDSLQALQTEYKELGFTDENLELFDFCNNIEEKMQKADLAITRSGASSLWELIANALPCIFIPFPYAAKNHQYHNAKFLQDKNLAKISTQIKNSANDKEILKMIEEYDIKNTSELLSNLTHQDNTDEIIKDIISKLND</sequence>
<comment type="catalytic activity">
    <reaction evidence="10">
        <text>di-trans,octa-cis-undecaprenyl diphospho-N-acetyl-alpha-D-muramoyl-L-alanyl-D-glutamyl-meso-2,6-diaminopimeloyl-D-alanyl-D-alanine + UDP-N-acetyl-alpha-D-glucosamine = di-trans,octa-cis-undecaprenyl diphospho-[N-acetyl-alpha-D-glucosaminyl-(1-&gt;4)]-N-acetyl-alpha-D-muramoyl-L-alanyl-D-glutamyl-meso-2,6-diaminopimeloyl-D-alanyl-D-alanine + UDP + H(+)</text>
        <dbReference type="Rhea" id="RHEA:31227"/>
        <dbReference type="ChEBI" id="CHEBI:15378"/>
        <dbReference type="ChEBI" id="CHEBI:57705"/>
        <dbReference type="ChEBI" id="CHEBI:58223"/>
        <dbReference type="ChEBI" id="CHEBI:61387"/>
        <dbReference type="ChEBI" id="CHEBI:61388"/>
        <dbReference type="EC" id="2.4.1.227"/>
    </reaction>
</comment>
<keyword evidence="1 10" id="KW-1003">Cell membrane</keyword>
<dbReference type="GO" id="GO:0009252">
    <property type="term" value="P:peptidoglycan biosynthetic process"/>
    <property type="evidence" value="ECO:0007669"/>
    <property type="project" value="UniProtKB-UniRule"/>
</dbReference>
<dbReference type="Pfam" id="PF03033">
    <property type="entry name" value="Glyco_transf_28"/>
    <property type="match status" value="1"/>
</dbReference>
<dbReference type="InterPro" id="IPR006009">
    <property type="entry name" value="GlcNAc_MurG"/>
</dbReference>
<feature type="binding site" evidence="10">
    <location>
        <position position="277"/>
    </location>
    <ligand>
        <name>UDP-N-acetyl-alpha-D-glucosamine</name>
        <dbReference type="ChEBI" id="CHEBI:57705"/>
    </ligand>
</feature>